<evidence type="ECO:0000313" key="4">
    <source>
        <dbReference type="Proteomes" id="UP000192707"/>
    </source>
</evidence>
<dbReference type="SUPFAM" id="SSF51679">
    <property type="entry name" value="Bacterial luciferase-like"/>
    <property type="match status" value="1"/>
</dbReference>
<dbReference type="PANTHER" id="PTHR43244:SF1">
    <property type="entry name" value="5,10-METHYLENETETRAHYDROMETHANOPTERIN REDUCTASE"/>
    <property type="match status" value="1"/>
</dbReference>
<evidence type="ECO:0000259" key="2">
    <source>
        <dbReference type="Pfam" id="PF00296"/>
    </source>
</evidence>
<keyword evidence="4" id="KW-1185">Reference proteome</keyword>
<dbReference type="Pfam" id="PF00296">
    <property type="entry name" value="Bac_luciferase"/>
    <property type="match status" value="1"/>
</dbReference>
<dbReference type="NCBIfam" id="TIGR03857">
    <property type="entry name" value="F420_MSMEG_2249"/>
    <property type="match status" value="1"/>
</dbReference>
<comment type="caution">
    <text evidence="3">The sequence shown here is derived from an EMBL/GenBank/DDBJ whole genome shotgun (WGS) entry which is preliminary data.</text>
</comment>
<reference evidence="3 4" key="1">
    <citation type="submission" date="2016-12" db="EMBL/GenBank/DDBJ databases">
        <title>The new phylogeny of genus Mycobacterium.</title>
        <authorList>
            <person name="Tortoli E."/>
            <person name="Trovato A."/>
            <person name="Cirillo D.M."/>
        </authorList>
    </citation>
    <scope>NUCLEOTIDE SEQUENCE [LARGE SCALE GENOMIC DNA]</scope>
    <source>
        <strain evidence="3 4">DSM 45069</strain>
    </source>
</reference>
<evidence type="ECO:0000313" key="3">
    <source>
        <dbReference type="EMBL" id="ORA07666.1"/>
    </source>
</evidence>
<dbReference type="EMBL" id="MVHG01000131">
    <property type="protein sequence ID" value="ORA07666.1"/>
    <property type="molecule type" value="Genomic_DNA"/>
</dbReference>
<proteinExistence type="predicted"/>
<name>A0A1W9Z5M6_MYCAI</name>
<accession>A0A1W9Z5M6</accession>
<dbReference type="Proteomes" id="UP000192707">
    <property type="component" value="Unassembled WGS sequence"/>
</dbReference>
<protein>
    <submittedName>
        <fullName evidence="3">LLM class F420-dependent oxidoreductase</fullName>
    </submittedName>
</protein>
<dbReference type="GO" id="GO:0016705">
    <property type="term" value="F:oxidoreductase activity, acting on paired donors, with incorporation or reduction of molecular oxygen"/>
    <property type="evidence" value="ECO:0007669"/>
    <property type="project" value="InterPro"/>
</dbReference>
<feature type="domain" description="Luciferase-like" evidence="2">
    <location>
        <begin position="31"/>
        <end position="338"/>
    </location>
</feature>
<dbReference type="InterPro" id="IPR011251">
    <property type="entry name" value="Luciferase-like_dom"/>
</dbReference>
<keyword evidence="1" id="KW-0560">Oxidoreductase</keyword>
<organism evidence="3 4">
    <name type="scientific">Mycobacterium arosiense ATCC BAA-1401 = DSM 45069</name>
    <dbReference type="NCBI Taxonomy" id="1265311"/>
    <lineage>
        <taxon>Bacteria</taxon>
        <taxon>Bacillati</taxon>
        <taxon>Actinomycetota</taxon>
        <taxon>Actinomycetes</taxon>
        <taxon>Mycobacteriales</taxon>
        <taxon>Mycobacteriaceae</taxon>
        <taxon>Mycobacterium</taxon>
        <taxon>Mycobacterium avium complex (MAC)</taxon>
    </lineage>
</organism>
<evidence type="ECO:0000256" key="1">
    <source>
        <dbReference type="ARBA" id="ARBA00023002"/>
    </source>
</evidence>
<gene>
    <name evidence="3" type="ORF">BST14_26790</name>
</gene>
<sequence>MTIGAREGVAGAASVVEDLSATIVSGRVTAGQARQGQQDAIVAEQLGFRRIFLAERYNVKEAGAYLSGIAARTQRIEVGTGVLAIGSRSPLMTAALAATMTALYGPRFVLGLGRSDPALVMSRQPSTYGALVHYTTIVRRLLAGETVTSSGPAGDFECLALRDLPDGPIPPIWYGMEGGPRASRVVADPVFDGVYLSDFMTVECVKRSIGWMRAECERIGRDPSTLRICLPIITACELDTEETLALTNARLVSYMSYPAFDALVERNGWDPRKLEAVRNHDSLRALAGANIDASHHRRDLLEPARLVPDEWVRSTCAVGSVDECIQTLQAFKDVGVDEFATYGSSPVQNATLIAAWRTHCGSS</sequence>
<dbReference type="InterPro" id="IPR022378">
    <property type="entry name" value="F420_OxRdatse_MSMEG2249_pred"/>
</dbReference>
<dbReference type="InterPro" id="IPR036661">
    <property type="entry name" value="Luciferase-like_sf"/>
</dbReference>
<dbReference type="Gene3D" id="3.20.20.30">
    <property type="entry name" value="Luciferase-like domain"/>
    <property type="match status" value="1"/>
</dbReference>
<dbReference type="PANTHER" id="PTHR43244">
    <property type="match status" value="1"/>
</dbReference>
<dbReference type="InterPro" id="IPR050564">
    <property type="entry name" value="F420-G6PD/mer"/>
</dbReference>
<dbReference type="AlphaFoldDB" id="A0A1W9Z5M6"/>